<evidence type="ECO:0000256" key="3">
    <source>
        <dbReference type="ARBA" id="ARBA00022801"/>
    </source>
</evidence>
<sequence>MRHLFRVFILLFLFFVSLQFSVQTNASAFVSEGETLNDAHFHLNSESVLLMDQLSGQVLYSEHGDKKMYPASITKIITALIAIEEGDLDDIVTVSKTATEVIGTRVYLVEGEEVTLRKLVQGLMINSGNDAGTAIAEHFDGSEEAFAERMNRFVQVKIGVENTHFTNPHGLFDKEHYTTAYDMAMITKYAMENEKFRDVASTKELEWIGEGWETTIYNHHRLLWDYPGTTGVKNGYVSQSGYTLVTTAERDDQQLIAVTLNAPGVSFSYNDTMTLLDYGFEHFKTEKIKAGERFVDSDGKEYELAKDFYFSIPEDELFGISLEEGGVLTVTNHNGEPVAEKHLKFLVPEDDMLVASQDPVSTEKEGNGNIFARWWASLIEWISQAEEEGAFAKST</sequence>
<dbReference type="SUPFAM" id="SSF56601">
    <property type="entry name" value="beta-lactamase/transpeptidase-like"/>
    <property type="match status" value="1"/>
</dbReference>
<dbReference type="GeneID" id="87598405"/>
<reference evidence="11" key="1">
    <citation type="submission" date="2015-08" db="EMBL/GenBank/DDBJ databases">
        <title>Complete DNA Sequence of Pseudomonas syringae pv. actinidiae, the Causal Agent of Kiwifruit Canker Disease.</title>
        <authorList>
            <person name="Rikkerink E.H.A."/>
            <person name="Fineran P.C."/>
        </authorList>
    </citation>
    <scope>NUCLEOTIDE SEQUENCE</scope>
    <source>
        <strain evidence="11">DSM 13666</strain>
    </source>
</reference>
<proteinExistence type="inferred from homology"/>
<dbReference type="InterPro" id="IPR001967">
    <property type="entry name" value="Peptidase_S11_N"/>
</dbReference>
<accession>A0A0M0KIU5</accession>
<dbReference type="Pfam" id="PF00768">
    <property type="entry name" value="Peptidase_S11"/>
    <property type="match status" value="1"/>
</dbReference>
<evidence type="ECO:0000256" key="6">
    <source>
        <dbReference type="ARBA" id="ARBA00023316"/>
    </source>
</evidence>
<evidence type="ECO:0000256" key="2">
    <source>
        <dbReference type="ARBA" id="ARBA00022729"/>
    </source>
</evidence>
<keyword evidence="5" id="KW-0573">Peptidoglycan synthesis</keyword>
<evidence type="ECO:0000256" key="5">
    <source>
        <dbReference type="ARBA" id="ARBA00022984"/>
    </source>
</evidence>
<dbReference type="PATRIC" id="fig|136160.3.peg.1353"/>
<dbReference type="InterPro" id="IPR012338">
    <property type="entry name" value="Beta-lactam/transpept-like"/>
</dbReference>
<feature type="active site" description="Proton acceptor" evidence="7">
    <location>
        <position position="75"/>
    </location>
</feature>
<dbReference type="EMBL" id="LILD01000001">
    <property type="protein sequence ID" value="KOO38348.1"/>
    <property type="molecule type" value="Genomic_DNA"/>
</dbReference>
<gene>
    <name evidence="11" type="ORF">AMD02_05330</name>
</gene>
<dbReference type="Gene3D" id="3.40.710.10">
    <property type="entry name" value="DD-peptidase/beta-lactamase superfamily"/>
    <property type="match status" value="1"/>
</dbReference>
<organism evidence="11">
    <name type="scientific">Halalkalibacterium halodurans</name>
    <name type="common">Bacillus halodurans</name>
    <dbReference type="NCBI Taxonomy" id="86665"/>
    <lineage>
        <taxon>Bacteria</taxon>
        <taxon>Bacillati</taxon>
        <taxon>Bacillota</taxon>
        <taxon>Bacilli</taxon>
        <taxon>Bacillales</taxon>
        <taxon>Bacillaceae</taxon>
        <taxon>Halalkalibacterium (ex Joshi et al. 2022)</taxon>
    </lineage>
</organism>
<dbReference type="GO" id="GO:0006508">
    <property type="term" value="P:proteolysis"/>
    <property type="evidence" value="ECO:0007669"/>
    <property type="project" value="InterPro"/>
</dbReference>
<keyword evidence="4" id="KW-0133">Cell shape</keyword>
<evidence type="ECO:0000256" key="1">
    <source>
        <dbReference type="ARBA" id="ARBA00007164"/>
    </source>
</evidence>
<evidence type="ECO:0000256" key="8">
    <source>
        <dbReference type="PIRSR" id="PIRSR618044-2"/>
    </source>
</evidence>
<protein>
    <submittedName>
        <fullName evidence="11">D-alanyl-D-alanine carboxypeptidase</fullName>
    </submittedName>
</protein>
<keyword evidence="3" id="KW-0378">Hydrolase</keyword>
<feature type="active site" evidence="7">
    <location>
        <position position="127"/>
    </location>
</feature>
<dbReference type="PRINTS" id="PR00725">
    <property type="entry name" value="DADACBPTASE1"/>
</dbReference>
<dbReference type="PANTHER" id="PTHR21581:SF33">
    <property type="entry name" value="D-ALANYL-D-ALANINE CARBOXYPEPTIDASE DACB"/>
    <property type="match status" value="1"/>
</dbReference>
<evidence type="ECO:0000313" key="11">
    <source>
        <dbReference type="EMBL" id="KOO38348.1"/>
    </source>
</evidence>
<evidence type="ECO:0000256" key="9">
    <source>
        <dbReference type="RuleBase" id="RU004016"/>
    </source>
</evidence>
<feature type="active site" description="Acyl-ester intermediate" evidence="7">
    <location>
        <position position="72"/>
    </location>
</feature>
<dbReference type="AlphaFoldDB" id="A0A0M0KIU5"/>
<keyword evidence="6" id="KW-0961">Cell wall biogenesis/degradation</keyword>
<dbReference type="PANTHER" id="PTHR21581">
    <property type="entry name" value="D-ALANYL-D-ALANINE CARBOXYPEPTIDASE"/>
    <property type="match status" value="1"/>
</dbReference>
<evidence type="ECO:0000256" key="4">
    <source>
        <dbReference type="ARBA" id="ARBA00022960"/>
    </source>
</evidence>
<name>A0A0M0KIU5_ALKHA</name>
<dbReference type="GO" id="GO:0071555">
    <property type="term" value="P:cell wall organization"/>
    <property type="evidence" value="ECO:0007669"/>
    <property type="project" value="UniProtKB-KW"/>
</dbReference>
<comment type="caution">
    <text evidence="11">The sequence shown here is derived from an EMBL/GenBank/DDBJ whole genome shotgun (WGS) entry which is preliminary data.</text>
</comment>
<keyword evidence="11" id="KW-0645">Protease</keyword>
<dbReference type="InterPro" id="IPR018044">
    <property type="entry name" value="Peptidase_S11"/>
</dbReference>
<dbReference type="GO" id="GO:0008360">
    <property type="term" value="P:regulation of cell shape"/>
    <property type="evidence" value="ECO:0007669"/>
    <property type="project" value="UniProtKB-KW"/>
</dbReference>
<dbReference type="RefSeq" id="WP_053430674.1">
    <property type="nucleotide sequence ID" value="NZ_CP040441.1"/>
</dbReference>
<dbReference type="GO" id="GO:0009002">
    <property type="term" value="F:serine-type D-Ala-D-Ala carboxypeptidase activity"/>
    <property type="evidence" value="ECO:0007669"/>
    <property type="project" value="InterPro"/>
</dbReference>
<feature type="binding site" evidence="8">
    <location>
        <position position="233"/>
    </location>
    <ligand>
        <name>substrate</name>
    </ligand>
</feature>
<keyword evidence="2" id="KW-0732">Signal</keyword>
<evidence type="ECO:0000256" key="7">
    <source>
        <dbReference type="PIRSR" id="PIRSR618044-1"/>
    </source>
</evidence>
<dbReference type="GO" id="GO:0009252">
    <property type="term" value="P:peptidoglycan biosynthetic process"/>
    <property type="evidence" value="ECO:0007669"/>
    <property type="project" value="UniProtKB-KW"/>
</dbReference>
<evidence type="ECO:0000259" key="10">
    <source>
        <dbReference type="Pfam" id="PF00768"/>
    </source>
</evidence>
<feature type="domain" description="Peptidase S11 D-alanyl-D-alanine carboxypeptidase A N-terminal" evidence="10">
    <location>
        <begin position="42"/>
        <end position="263"/>
    </location>
</feature>
<keyword evidence="11" id="KW-0121">Carboxypeptidase</keyword>
<comment type="similarity">
    <text evidence="1 9">Belongs to the peptidase S11 family.</text>
</comment>